<dbReference type="PANTHER" id="PTHR10846:SF73">
    <property type="entry name" value="SODIUM_CALCIUM EXCHANGER MEMBRANE REGION DOMAIN-CONTAINING PROTEIN"/>
    <property type="match status" value="1"/>
</dbReference>
<keyword evidence="16" id="KW-0739">Sodium transport</keyword>
<dbReference type="GO" id="GO:0005262">
    <property type="term" value="F:calcium channel activity"/>
    <property type="evidence" value="ECO:0007669"/>
    <property type="project" value="TreeGrafter"/>
</dbReference>
<comment type="caution">
    <text evidence="19">The sequence shown here is derived from an EMBL/GenBank/DDBJ whole genome shotgun (WGS) entry which is preliminary data.</text>
</comment>
<keyword evidence="8" id="KW-0732">Signal</keyword>
<keyword evidence="20" id="KW-1185">Reference proteome</keyword>
<evidence type="ECO:0000256" key="15">
    <source>
        <dbReference type="ARBA" id="ARBA00023136"/>
    </source>
</evidence>
<keyword evidence="11" id="KW-0630">Potassium</keyword>
<feature type="transmembrane region" description="Helical" evidence="17">
    <location>
        <begin position="33"/>
        <end position="50"/>
    </location>
</feature>
<dbReference type="GO" id="GO:0005886">
    <property type="term" value="C:plasma membrane"/>
    <property type="evidence" value="ECO:0007669"/>
    <property type="project" value="TreeGrafter"/>
</dbReference>
<evidence type="ECO:0000256" key="11">
    <source>
        <dbReference type="ARBA" id="ARBA00022958"/>
    </source>
</evidence>
<comment type="subcellular location">
    <subcellularLocation>
        <location evidence="1">Membrane</location>
        <topology evidence="1">Multi-pass membrane protein</topology>
    </subcellularLocation>
</comment>
<sequence>IICLSWYPVVRDSFFYLLSIFAIIIIIFDDKVYWYEALVLLILYGLYILTLCLDSKVQSWVYSKSFILVKIGLINSDQLNLNSYENMINSLTRNDMTKLTYSNTFSDAFEIQSQRDDLEKQFDTDDRIENYNPFELPSSELSLNEKIKFYICWPLFVILFLTIPDCRKVKWQKYYLITFAMSLIWLSIFSYIMVWMITVIGYTLFIPDTIMGITLIAFGASVPDALSSLLVAKNGQGDMAISNAIGSNVFDILVCLGLPWFFRSLTMSEDFIRVKSKGLMYSSITLFGTVLMLILALRLNKWQLDKRLGMVLIIIYILFILLASLYEMNIFGSSNLPMCTNSLWILIPKRNCSLEHLSNLGLILVGTASDLQEFQSQIDDLYEIHIDKYWMEYVYFIFLGIWTWSLFILVVNLDRSDPSPSHVASHPIDRFVQNLHFKIFFIDYNSYFFLAKNLIAILVGIVHLFRSTANKDD</sequence>
<keyword evidence="10" id="KW-0769">Symport</keyword>
<proteinExistence type="inferred from homology"/>
<feature type="transmembrane region" description="Helical" evidence="17">
    <location>
        <begin position="393"/>
        <end position="413"/>
    </location>
</feature>
<feature type="non-terminal residue" evidence="19">
    <location>
        <position position="1"/>
    </location>
</feature>
<dbReference type="GO" id="GO:0006874">
    <property type="term" value="P:intracellular calcium ion homeostasis"/>
    <property type="evidence" value="ECO:0007669"/>
    <property type="project" value="TreeGrafter"/>
</dbReference>
<keyword evidence="6" id="KW-0109">Calcium transport</keyword>
<evidence type="ECO:0000313" key="20">
    <source>
        <dbReference type="Proteomes" id="UP000663879"/>
    </source>
</evidence>
<feature type="transmembrane region" description="Helical" evidence="17">
    <location>
        <begin position="447"/>
        <end position="465"/>
    </location>
</feature>
<dbReference type="GO" id="GO:0015293">
    <property type="term" value="F:symporter activity"/>
    <property type="evidence" value="ECO:0007669"/>
    <property type="project" value="UniProtKB-KW"/>
</dbReference>
<evidence type="ECO:0000256" key="4">
    <source>
        <dbReference type="ARBA" id="ARBA00022449"/>
    </source>
</evidence>
<evidence type="ECO:0000259" key="18">
    <source>
        <dbReference type="Pfam" id="PF01699"/>
    </source>
</evidence>
<keyword evidence="4" id="KW-0050">Antiport</keyword>
<accession>A0A814H1Z2</accession>
<name>A0A814H1Z2_9BILA</name>
<dbReference type="InterPro" id="IPR004481">
    <property type="entry name" value="K/Na/Ca-exchanger"/>
</dbReference>
<protein>
    <recommendedName>
        <fullName evidence="18">Sodium/calcium exchanger membrane region domain-containing protein</fullName>
    </recommendedName>
</protein>
<feature type="transmembrane region" description="Helical" evidence="17">
    <location>
        <begin position="244"/>
        <end position="262"/>
    </location>
</feature>
<dbReference type="PANTHER" id="PTHR10846">
    <property type="entry name" value="SODIUM/POTASSIUM/CALCIUM EXCHANGER"/>
    <property type="match status" value="1"/>
</dbReference>
<reference evidence="19" key="1">
    <citation type="submission" date="2021-02" db="EMBL/GenBank/DDBJ databases">
        <authorList>
            <person name="Nowell W R."/>
        </authorList>
    </citation>
    <scope>NUCLEOTIDE SEQUENCE</scope>
    <source>
        <strain evidence="19">Ploen Becks lab</strain>
    </source>
</reference>
<feature type="transmembrane region" description="Helical" evidence="17">
    <location>
        <begin position="13"/>
        <end position="28"/>
    </location>
</feature>
<evidence type="ECO:0000313" key="19">
    <source>
        <dbReference type="EMBL" id="CAF1003843.1"/>
    </source>
</evidence>
<evidence type="ECO:0000256" key="14">
    <source>
        <dbReference type="ARBA" id="ARBA00023065"/>
    </source>
</evidence>
<feature type="transmembrane region" description="Helical" evidence="17">
    <location>
        <begin position="210"/>
        <end position="232"/>
    </location>
</feature>
<keyword evidence="12 17" id="KW-1133">Transmembrane helix</keyword>
<evidence type="ECO:0000256" key="6">
    <source>
        <dbReference type="ARBA" id="ARBA00022568"/>
    </source>
</evidence>
<evidence type="ECO:0000256" key="8">
    <source>
        <dbReference type="ARBA" id="ARBA00022729"/>
    </source>
</evidence>
<dbReference type="InterPro" id="IPR004837">
    <property type="entry name" value="NaCa_Exmemb"/>
</dbReference>
<evidence type="ECO:0000256" key="13">
    <source>
        <dbReference type="ARBA" id="ARBA00023053"/>
    </source>
</evidence>
<keyword evidence="14" id="KW-0406">Ion transport</keyword>
<dbReference type="InterPro" id="IPR044880">
    <property type="entry name" value="NCX_ion-bd_dom_sf"/>
</dbReference>
<dbReference type="Pfam" id="PF09772">
    <property type="entry name" value="Tmem26"/>
    <property type="match status" value="1"/>
</dbReference>
<evidence type="ECO:0000256" key="7">
    <source>
        <dbReference type="ARBA" id="ARBA00022692"/>
    </source>
</evidence>
<dbReference type="Gene3D" id="1.20.1420.30">
    <property type="entry name" value="NCX, central ion-binding region"/>
    <property type="match status" value="1"/>
</dbReference>
<gene>
    <name evidence="19" type="ORF">OXX778_LOCUS16549</name>
</gene>
<dbReference type="AlphaFoldDB" id="A0A814H1Z2"/>
<feature type="domain" description="Sodium/calcium exchanger membrane region" evidence="18">
    <location>
        <begin position="175"/>
        <end position="323"/>
    </location>
</feature>
<keyword evidence="9" id="KW-0106">Calcium</keyword>
<keyword evidence="7 17" id="KW-0812">Transmembrane</keyword>
<evidence type="ECO:0000256" key="16">
    <source>
        <dbReference type="ARBA" id="ARBA00023201"/>
    </source>
</evidence>
<keyword evidence="3" id="KW-0813">Transport</keyword>
<dbReference type="FunFam" id="1.20.1420.30:FF:000009">
    <property type="entry name" value="sodium/potassium/calcium exchanger 5 isoform X2"/>
    <property type="match status" value="1"/>
</dbReference>
<feature type="transmembrane region" description="Helical" evidence="17">
    <location>
        <begin position="175"/>
        <end position="204"/>
    </location>
</feature>
<evidence type="ECO:0000256" key="17">
    <source>
        <dbReference type="SAM" id="Phobius"/>
    </source>
</evidence>
<evidence type="ECO:0000256" key="5">
    <source>
        <dbReference type="ARBA" id="ARBA00022538"/>
    </source>
</evidence>
<comment type="similarity">
    <text evidence="2">Belongs to the Ca(2+):cation antiporter (CaCA) (TC 2.A.19) family. SLC24A subfamily.</text>
</comment>
<keyword evidence="5" id="KW-0633">Potassium transport</keyword>
<dbReference type="OrthoDB" id="2127281at2759"/>
<keyword evidence="13" id="KW-0915">Sodium</keyword>
<evidence type="ECO:0000256" key="10">
    <source>
        <dbReference type="ARBA" id="ARBA00022847"/>
    </source>
</evidence>
<evidence type="ECO:0000256" key="3">
    <source>
        <dbReference type="ARBA" id="ARBA00022448"/>
    </source>
</evidence>
<keyword evidence="15 17" id="KW-0472">Membrane</keyword>
<dbReference type="EMBL" id="CAJNOC010003943">
    <property type="protein sequence ID" value="CAF1003843.1"/>
    <property type="molecule type" value="Genomic_DNA"/>
</dbReference>
<dbReference type="Proteomes" id="UP000663879">
    <property type="component" value="Unassembled WGS sequence"/>
</dbReference>
<organism evidence="19 20">
    <name type="scientific">Brachionus calyciflorus</name>
    <dbReference type="NCBI Taxonomy" id="104777"/>
    <lineage>
        <taxon>Eukaryota</taxon>
        <taxon>Metazoa</taxon>
        <taxon>Spiralia</taxon>
        <taxon>Gnathifera</taxon>
        <taxon>Rotifera</taxon>
        <taxon>Eurotatoria</taxon>
        <taxon>Monogononta</taxon>
        <taxon>Pseudotrocha</taxon>
        <taxon>Ploima</taxon>
        <taxon>Brachionidae</taxon>
        <taxon>Brachionus</taxon>
    </lineage>
</organism>
<evidence type="ECO:0000256" key="2">
    <source>
        <dbReference type="ARBA" id="ARBA00005364"/>
    </source>
</evidence>
<feature type="transmembrane region" description="Helical" evidence="17">
    <location>
        <begin position="308"/>
        <end position="326"/>
    </location>
</feature>
<evidence type="ECO:0000256" key="9">
    <source>
        <dbReference type="ARBA" id="ARBA00022837"/>
    </source>
</evidence>
<dbReference type="InterPro" id="IPR019169">
    <property type="entry name" value="Transmembrane_26"/>
</dbReference>
<dbReference type="Pfam" id="PF01699">
    <property type="entry name" value="Na_Ca_ex"/>
    <property type="match status" value="1"/>
</dbReference>
<evidence type="ECO:0000256" key="1">
    <source>
        <dbReference type="ARBA" id="ARBA00004141"/>
    </source>
</evidence>
<evidence type="ECO:0000256" key="12">
    <source>
        <dbReference type="ARBA" id="ARBA00022989"/>
    </source>
</evidence>
<feature type="transmembrane region" description="Helical" evidence="17">
    <location>
        <begin position="278"/>
        <end position="296"/>
    </location>
</feature>
<dbReference type="GO" id="GO:0008273">
    <property type="term" value="F:calcium, potassium:sodium antiporter activity"/>
    <property type="evidence" value="ECO:0007669"/>
    <property type="project" value="TreeGrafter"/>
</dbReference>